<evidence type="ECO:0000256" key="4">
    <source>
        <dbReference type="ARBA" id="ARBA00022679"/>
    </source>
</evidence>
<evidence type="ECO:0000259" key="9">
    <source>
        <dbReference type="PROSITE" id="PS50011"/>
    </source>
</evidence>
<dbReference type="InterPro" id="IPR051180">
    <property type="entry name" value="IKK"/>
</dbReference>
<keyword evidence="7 8" id="KW-0067">ATP-binding</keyword>
<dbReference type="InterPro" id="IPR011009">
    <property type="entry name" value="Kinase-like_dom_sf"/>
</dbReference>
<dbReference type="PROSITE" id="PS00107">
    <property type="entry name" value="PROTEIN_KINASE_ATP"/>
    <property type="match status" value="1"/>
</dbReference>
<evidence type="ECO:0000256" key="6">
    <source>
        <dbReference type="ARBA" id="ARBA00022777"/>
    </source>
</evidence>
<name>A0A915IT36_ROMCU</name>
<evidence type="ECO:0000256" key="1">
    <source>
        <dbReference type="ARBA" id="ARBA00004496"/>
    </source>
</evidence>
<organism evidence="10 11">
    <name type="scientific">Romanomermis culicivorax</name>
    <name type="common">Nematode worm</name>
    <dbReference type="NCBI Taxonomy" id="13658"/>
    <lineage>
        <taxon>Eukaryota</taxon>
        <taxon>Metazoa</taxon>
        <taxon>Ecdysozoa</taxon>
        <taxon>Nematoda</taxon>
        <taxon>Enoplea</taxon>
        <taxon>Dorylaimia</taxon>
        <taxon>Mermithida</taxon>
        <taxon>Mermithoidea</taxon>
        <taxon>Mermithidae</taxon>
        <taxon>Romanomermis</taxon>
    </lineage>
</organism>
<dbReference type="GO" id="GO:0005524">
    <property type="term" value="F:ATP binding"/>
    <property type="evidence" value="ECO:0007669"/>
    <property type="project" value="UniProtKB-UniRule"/>
</dbReference>
<dbReference type="InterPro" id="IPR000719">
    <property type="entry name" value="Prot_kinase_dom"/>
</dbReference>
<keyword evidence="5 8" id="KW-0547">Nucleotide-binding</keyword>
<dbReference type="WBParaSite" id="nRc.2.0.1.t16534-RA">
    <property type="protein sequence ID" value="nRc.2.0.1.t16534-RA"/>
    <property type="gene ID" value="nRc.2.0.1.g16534"/>
</dbReference>
<dbReference type="PROSITE" id="PS50011">
    <property type="entry name" value="PROTEIN_KINASE_DOM"/>
    <property type="match status" value="1"/>
</dbReference>
<dbReference type="InterPro" id="IPR017441">
    <property type="entry name" value="Protein_kinase_ATP_BS"/>
</dbReference>
<dbReference type="SUPFAM" id="SSF56112">
    <property type="entry name" value="Protein kinase-like (PK-like)"/>
    <property type="match status" value="1"/>
</dbReference>
<keyword evidence="10" id="KW-1185">Reference proteome</keyword>
<keyword evidence="6" id="KW-0418">Kinase</keyword>
<dbReference type="Gene3D" id="3.30.200.20">
    <property type="entry name" value="Phosphorylase Kinase, domain 1"/>
    <property type="match status" value="1"/>
</dbReference>
<keyword evidence="2" id="KW-0963">Cytoplasm</keyword>
<feature type="domain" description="Protein kinase" evidence="9">
    <location>
        <begin position="30"/>
        <end position="360"/>
    </location>
</feature>
<evidence type="ECO:0000256" key="7">
    <source>
        <dbReference type="ARBA" id="ARBA00022840"/>
    </source>
</evidence>
<evidence type="ECO:0000256" key="8">
    <source>
        <dbReference type="PROSITE-ProRule" id="PRU10141"/>
    </source>
</evidence>
<dbReference type="AlphaFoldDB" id="A0A915IT36"/>
<dbReference type="Proteomes" id="UP000887565">
    <property type="component" value="Unplaced"/>
</dbReference>
<evidence type="ECO:0000313" key="10">
    <source>
        <dbReference type="Proteomes" id="UP000887565"/>
    </source>
</evidence>
<evidence type="ECO:0000256" key="2">
    <source>
        <dbReference type="ARBA" id="ARBA00022490"/>
    </source>
</evidence>
<dbReference type="PANTHER" id="PTHR22969:SF15">
    <property type="entry name" value="FI05319P"/>
    <property type="match status" value="1"/>
</dbReference>
<accession>A0A915IT36</accession>
<dbReference type="OMA" id="FFECATD"/>
<evidence type="ECO:0000256" key="3">
    <source>
        <dbReference type="ARBA" id="ARBA00022527"/>
    </source>
</evidence>
<comment type="subcellular location">
    <subcellularLocation>
        <location evidence="1">Cytoplasm</location>
    </subcellularLocation>
</comment>
<dbReference type="FunFam" id="1.10.510.10:FF:000100">
    <property type="entry name" value="inhibitor of nuclear factor kappa-B kinase subunit epsilon"/>
    <property type="match status" value="1"/>
</dbReference>
<dbReference type="Pfam" id="PF00069">
    <property type="entry name" value="Pkinase"/>
    <property type="match status" value="1"/>
</dbReference>
<dbReference type="GO" id="GO:0004674">
    <property type="term" value="F:protein serine/threonine kinase activity"/>
    <property type="evidence" value="ECO:0007669"/>
    <property type="project" value="UniProtKB-KW"/>
</dbReference>
<dbReference type="Gene3D" id="1.10.510.10">
    <property type="entry name" value="Transferase(Phosphotransferase) domain 1"/>
    <property type="match status" value="1"/>
</dbReference>
<keyword evidence="3" id="KW-0723">Serine/threonine-protein kinase</keyword>
<evidence type="ECO:0000313" key="11">
    <source>
        <dbReference type="WBParaSite" id="nRc.2.0.1.t16534-RA"/>
    </source>
</evidence>
<feature type="binding site" evidence="8">
    <location>
        <position position="59"/>
    </location>
    <ligand>
        <name>ATP</name>
        <dbReference type="ChEBI" id="CHEBI:30616"/>
    </ligand>
</feature>
<sequence length="385" mass="44088">MIIKSSRGYLKLMNRERCQYWASAHYVWRTDPADVLGEGAFGDVYRGFHKETCQYVAIKTFKKLNLRKSSETQLREIQILERLNHLNVVKLIAIEDILSIARDENQSDDSFLKGKALIMEYCTEGNLYSIIEQPENQFGLDEAEMLRVLDHTTSGMKYLRENKIIHRDWKPSNILKTITEDGNVLYKLCDFGAARELDDNQAFVSIVGTEEYILSCSDKFGIHMTISHFLTSEAPDIYGRALLGHGSSSQSFSATSELWSYAVTVYHVTTGQLPFRPFGGRTNRSTMYQITSEKPSAAISGVQDVENGPIKYSNSLPDHCRLSKQFNKFLTYLLANLFQVNRKEKAWSFDEFFRVVEEFLSKLRIHCSTPSSKFSCWIYIDKSAG</sequence>
<evidence type="ECO:0000256" key="5">
    <source>
        <dbReference type="ARBA" id="ARBA00022741"/>
    </source>
</evidence>
<protein>
    <submittedName>
        <fullName evidence="11">Protein kinase domain-containing protein</fullName>
    </submittedName>
</protein>
<proteinExistence type="predicted"/>
<keyword evidence="4" id="KW-0808">Transferase</keyword>
<dbReference type="PANTHER" id="PTHR22969">
    <property type="entry name" value="IKB KINASE"/>
    <property type="match status" value="1"/>
</dbReference>
<dbReference type="GO" id="GO:0005737">
    <property type="term" value="C:cytoplasm"/>
    <property type="evidence" value="ECO:0007669"/>
    <property type="project" value="UniProtKB-SubCell"/>
</dbReference>
<reference evidence="11" key="1">
    <citation type="submission" date="2022-11" db="UniProtKB">
        <authorList>
            <consortium name="WormBaseParasite"/>
        </authorList>
    </citation>
    <scope>IDENTIFICATION</scope>
</reference>